<protein>
    <submittedName>
        <fullName evidence="2">E2 ligase fold family C protein</fullName>
    </submittedName>
</protein>
<evidence type="ECO:0000259" key="1">
    <source>
        <dbReference type="Pfam" id="PF00899"/>
    </source>
</evidence>
<dbReference type="RefSeq" id="WP_219156350.1">
    <property type="nucleotide sequence ID" value="NZ_JAHWGL010000002.1"/>
</dbReference>
<dbReference type="InterPro" id="IPR000594">
    <property type="entry name" value="ThiF_NAD_FAD-bd"/>
</dbReference>
<sequence length="519" mass="55796">MALANFFEKAALAASQVLRDFDRTVFAQQLESNPVLLAFDGAAIASSQGRATIDLSARLLGRLYPIIMVQALDHAAQAYVPAVEALLQAINPKIDLHASRCCVALVVGDTALQATDAACPTFYVGSLDWLALFSPNAPVSSGSSSNPFGAGAAACLGVANVFRTVFAASLPHAQVDSEVRLSLLTYDANTAQPAWPEVISLSDTILVGVGAIGNGAVWALSQLIQAEGTLVVVDDETIDLSNLQRYALATQDDINLAKVMLAIARLGSTKLTTAAFEGSWSQYLGQRSNWVLPRVAVAVDSAAARISIQSSLPRRITNAWTQSTDLGISRHPDFIEKVCLACLYMPKGQRQSESEMVASALKLPELEVRELLYRNVAVDAGLAERIAVINQQPVELLLPFVGRPLRRFYQETVCGGVLLTTEAGHLNETPMAFQSALAGVMLAAELVIEDLNIRPTELVSTTRINLLQPLGAHLNIPVQKQPGSRCFCHDKHFQQAYRDKYLDGLTGISYRNAAELSKG</sequence>
<dbReference type="EMBL" id="JAHWGL010000002">
    <property type="protein sequence ID" value="MBW3127207.1"/>
    <property type="molecule type" value="Genomic_DNA"/>
</dbReference>
<keyword evidence="2" id="KW-0436">Ligase</keyword>
<gene>
    <name evidence="2" type="ORF">KYK14_01465</name>
</gene>
<dbReference type="GO" id="GO:0016874">
    <property type="term" value="F:ligase activity"/>
    <property type="evidence" value="ECO:0007669"/>
    <property type="project" value="UniProtKB-KW"/>
</dbReference>
<dbReference type="Pfam" id="PF14459">
    <property type="entry name" value="Prok-E2_C"/>
    <property type="match status" value="1"/>
</dbReference>
<reference evidence="2 3" key="1">
    <citation type="submission" date="2021-07" db="EMBL/GenBank/DDBJ databases">
        <title>Hymenobacter profundi sp. nov., isolated from deep-sea water.</title>
        <authorList>
            <person name="Kim M.K."/>
        </authorList>
    </citation>
    <scope>NUCLEOTIDE SEQUENCE [LARGE SCALE GENOMIC DNA]</scope>
    <source>
        <strain evidence="2 3">M2</strain>
    </source>
</reference>
<accession>A0ABS6WUG5</accession>
<feature type="domain" description="THIF-type NAD/FAD binding fold" evidence="1">
    <location>
        <begin position="199"/>
        <end position="269"/>
    </location>
</feature>
<comment type="caution">
    <text evidence="2">The sequence shown here is derived from an EMBL/GenBank/DDBJ whole genome shotgun (WGS) entry which is preliminary data.</text>
</comment>
<organism evidence="2 3">
    <name type="scientific">Hymenobacter profundi</name>
    <dbReference type="NCBI Taxonomy" id="1982110"/>
    <lineage>
        <taxon>Bacteria</taxon>
        <taxon>Pseudomonadati</taxon>
        <taxon>Bacteroidota</taxon>
        <taxon>Cytophagia</taxon>
        <taxon>Cytophagales</taxon>
        <taxon>Hymenobacteraceae</taxon>
        <taxon>Hymenobacter</taxon>
    </lineage>
</organism>
<evidence type="ECO:0000313" key="2">
    <source>
        <dbReference type="EMBL" id="MBW3127207.1"/>
    </source>
</evidence>
<proteinExistence type="predicted"/>
<keyword evidence="3" id="KW-1185">Reference proteome</keyword>
<dbReference type="Proteomes" id="UP000826188">
    <property type="component" value="Unassembled WGS sequence"/>
</dbReference>
<name>A0ABS6WUG5_9BACT</name>
<dbReference type="InterPro" id="IPR032864">
    <property type="entry name" value="Prok-E2_C"/>
</dbReference>
<dbReference type="Pfam" id="PF00899">
    <property type="entry name" value="ThiF"/>
    <property type="match status" value="1"/>
</dbReference>
<evidence type="ECO:0000313" key="3">
    <source>
        <dbReference type="Proteomes" id="UP000826188"/>
    </source>
</evidence>